<feature type="compositionally biased region" description="Polar residues" evidence="8">
    <location>
        <begin position="276"/>
        <end position="286"/>
    </location>
</feature>
<dbReference type="Proteomes" id="UP000674143">
    <property type="component" value="Unassembled WGS sequence"/>
</dbReference>
<evidence type="ECO:0000256" key="4">
    <source>
        <dbReference type="ARBA" id="ARBA00023015"/>
    </source>
</evidence>
<evidence type="ECO:0008006" key="11">
    <source>
        <dbReference type="Google" id="ProtNLM"/>
    </source>
</evidence>
<keyword evidence="10" id="KW-1185">Reference proteome</keyword>
<keyword evidence="6" id="KW-0804">Transcription</keyword>
<accession>A0A836GJF9</accession>
<evidence type="ECO:0000256" key="2">
    <source>
        <dbReference type="ARBA" id="ARBA00010916"/>
    </source>
</evidence>
<dbReference type="PANTHER" id="PTHR13476">
    <property type="entry name" value="CHROMATIN MODIFICATION-RELATED PROTEIN MEAF6"/>
    <property type="match status" value="1"/>
</dbReference>
<evidence type="ECO:0000256" key="1">
    <source>
        <dbReference type="ARBA" id="ARBA00004123"/>
    </source>
</evidence>
<evidence type="ECO:0000313" key="9">
    <source>
        <dbReference type="EMBL" id="KAG5476206.1"/>
    </source>
</evidence>
<organism evidence="9 10">
    <name type="scientific">Leishmania orientalis</name>
    <dbReference type="NCBI Taxonomy" id="2249476"/>
    <lineage>
        <taxon>Eukaryota</taxon>
        <taxon>Discoba</taxon>
        <taxon>Euglenozoa</taxon>
        <taxon>Kinetoplastea</taxon>
        <taxon>Metakinetoplastina</taxon>
        <taxon>Trypanosomatida</taxon>
        <taxon>Trypanosomatidae</taxon>
        <taxon>Leishmaniinae</taxon>
        <taxon>Leishmania</taxon>
    </lineage>
</organism>
<evidence type="ECO:0000256" key="7">
    <source>
        <dbReference type="ARBA" id="ARBA00023242"/>
    </source>
</evidence>
<protein>
    <recommendedName>
        <fullName evidence="11">Histone acetyltransferase subunit NuA4</fullName>
    </recommendedName>
</protein>
<dbReference type="EMBL" id="JAFHLR010000026">
    <property type="protein sequence ID" value="KAG5476206.1"/>
    <property type="molecule type" value="Genomic_DNA"/>
</dbReference>
<evidence type="ECO:0000313" key="10">
    <source>
        <dbReference type="Proteomes" id="UP000674143"/>
    </source>
</evidence>
<dbReference type="AlphaFoldDB" id="A0A836GJF9"/>
<name>A0A836GJF9_9TRYP</name>
<reference evidence="10" key="2">
    <citation type="journal article" date="2021" name="Sci. Data">
        <title>Chromosome-scale genome sequencing, assembly and annotation of six genomes from subfamily Leishmaniinae.</title>
        <authorList>
            <person name="Almutairi H."/>
            <person name="Urbaniak M.D."/>
            <person name="Bates M.D."/>
            <person name="Jariyapan N."/>
            <person name="Kwakye-Nuako G."/>
            <person name="Thomaz Soccol V."/>
            <person name="Al-Salem W.S."/>
            <person name="Dillon R.J."/>
            <person name="Bates P.A."/>
            <person name="Gatherer D."/>
        </authorList>
    </citation>
    <scope>NUCLEOTIDE SEQUENCE [LARGE SCALE GENOMIC DNA]</scope>
</reference>
<keyword evidence="4" id="KW-0805">Transcription regulation</keyword>
<dbReference type="GO" id="GO:0000123">
    <property type="term" value="C:histone acetyltransferase complex"/>
    <property type="evidence" value="ECO:0007669"/>
    <property type="project" value="InterPro"/>
</dbReference>
<sequence length="330" mass="35032">MSRRQHGGSKAASAEEQLRQEAAVFLSPDVEQDLAQILKRRECMERALQRMDVEVYDLETSYLKHCASHGGSLFDGFGLEREGNAHRNPVTVLTPLIPSSSPMGCDGSAAAPISVDTGPGSMPGSPLFYRVAKGEHARTYRVLSSCFGMGGAEGGDGSAGGGLTASSRSPTSPRTVGKVASHPPAPAAVCEVGCKGFTAPAFHYRIHFFSPSERVFSACSVGALSRVEIAKSTLAGSRGVSTSSTWSTAAAALRRDGGLGKRSRHSSFGERLKGGSCSTESPSSAFDRNPNAPLSRRHQRHAKEEVDDVDDDVAAEDGVVDRRRRRRLAE</sequence>
<evidence type="ECO:0000256" key="5">
    <source>
        <dbReference type="ARBA" id="ARBA00023054"/>
    </source>
</evidence>
<evidence type="ECO:0000256" key="8">
    <source>
        <dbReference type="SAM" id="MobiDB-lite"/>
    </source>
</evidence>
<comment type="caution">
    <text evidence="9">The sequence shown here is derived from an EMBL/GenBank/DDBJ whole genome shotgun (WGS) entry which is preliminary data.</text>
</comment>
<feature type="region of interest" description="Disordered" evidence="8">
    <location>
        <begin position="157"/>
        <end position="180"/>
    </location>
</feature>
<feature type="compositionally biased region" description="Low complexity" evidence="8">
    <location>
        <begin position="164"/>
        <end position="175"/>
    </location>
</feature>
<evidence type="ECO:0000256" key="3">
    <source>
        <dbReference type="ARBA" id="ARBA00022853"/>
    </source>
</evidence>
<dbReference type="KEGG" id="loi:92361070"/>
<proteinExistence type="inferred from homology"/>
<keyword evidence="7" id="KW-0539">Nucleus</keyword>
<comment type="subcellular location">
    <subcellularLocation>
        <location evidence="1">Nucleus</location>
    </subcellularLocation>
</comment>
<feature type="region of interest" description="Disordered" evidence="8">
    <location>
        <begin position="254"/>
        <end position="313"/>
    </location>
</feature>
<reference evidence="10" key="1">
    <citation type="journal article" date="2021" name="Microbiol. Resour. Announc.">
        <title>LGAAP: Leishmaniinae Genome Assembly and Annotation Pipeline.</title>
        <authorList>
            <person name="Almutairi H."/>
            <person name="Urbaniak M.D."/>
            <person name="Bates M.D."/>
            <person name="Jariyapan N."/>
            <person name="Kwakye-Nuako G."/>
            <person name="Thomaz-Soccol V."/>
            <person name="Al-Salem W.S."/>
            <person name="Dillon R.J."/>
            <person name="Bates P.A."/>
            <person name="Gatherer D."/>
        </authorList>
    </citation>
    <scope>NUCLEOTIDE SEQUENCE [LARGE SCALE GENOMIC DNA]</scope>
</reference>
<gene>
    <name evidence="9" type="ORF">LSCM4_05185</name>
</gene>
<dbReference type="InterPro" id="IPR015418">
    <property type="entry name" value="Eaf6"/>
</dbReference>
<evidence type="ECO:0000256" key="6">
    <source>
        <dbReference type="ARBA" id="ARBA00023163"/>
    </source>
</evidence>
<dbReference type="RefSeq" id="XP_067062439.1">
    <property type="nucleotide sequence ID" value="XM_067207136.1"/>
</dbReference>
<dbReference type="GO" id="GO:0005634">
    <property type="term" value="C:nucleus"/>
    <property type="evidence" value="ECO:0007669"/>
    <property type="project" value="UniProtKB-SubCell"/>
</dbReference>
<keyword evidence="5" id="KW-0175">Coiled coil</keyword>
<dbReference type="Pfam" id="PF09340">
    <property type="entry name" value="NuA4"/>
    <property type="match status" value="1"/>
</dbReference>
<dbReference type="GO" id="GO:0006325">
    <property type="term" value="P:chromatin organization"/>
    <property type="evidence" value="ECO:0007669"/>
    <property type="project" value="UniProtKB-KW"/>
</dbReference>
<keyword evidence="3" id="KW-0156">Chromatin regulator</keyword>
<comment type="similarity">
    <text evidence="2">Belongs to the EAF6 family.</text>
</comment>
<dbReference type="GeneID" id="92361070"/>